<sequence length="414" mass="45670">MGMGICAENAFAIVSMIIFDIIPLAQLLAQTNLDLSGAVIPVLVREKAKASMKLISVLARLLGFTLIRQDSFIATNMKLAAAEKARGDAYNSSVHGVQTIQTWFQIISEDSMTFPSNVRYSAIEATMARLNEAFEPVGFAFNLTGVTRVIDKELKNWSDSDSTPLARGHRRGDYTTLNVFVVQDIPTTSEDLIAGVCHLPRHDSTALKEDCCVLTAWSLPKERFQTGPHGGRVGNTVFHEVGHWLGLRHTFTEGAGVNCDNADDMYTSDGVADTPIHLRQPLLGFEHDCGGEQPNTCPKLPGKDPWRNYMNYVSDECKSEFTPGQMARMHSWWAVRQDVARRYAQSEATSAWPASLTWTTVLLQRQRDLDVTQHTLNIASSATPPIPELLGTPPASGGPAFDVAKFQSRYKTVR</sequence>
<dbReference type="PANTHER" id="PTHR47466">
    <property type="match status" value="1"/>
</dbReference>
<evidence type="ECO:0000256" key="3">
    <source>
        <dbReference type="ARBA" id="ARBA00022723"/>
    </source>
</evidence>
<evidence type="ECO:0000259" key="9">
    <source>
        <dbReference type="Pfam" id="PF05572"/>
    </source>
</evidence>
<evidence type="ECO:0000313" key="11">
    <source>
        <dbReference type="Proteomes" id="UP000799764"/>
    </source>
</evidence>
<evidence type="ECO:0000256" key="2">
    <source>
        <dbReference type="ARBA" id="ARBA00022670"/>
    </source>
</evidence>
<reference evidence="10" key="1">
    <citation type="journal article" date="2020" name="Stud. Mycol.">
        <title>101 Dothideomycetes genomes: a test case for predicting lifestyles and emergence of pathogens.</title>
        <authorList>
            <person name="Haridas S."/>
            <person name="Albert R."/>
            <person name="Binder M."/>
            <person name="Bloem J."/>
            <person name="Labutti K."/>
            <person name="Salamov A."/>
            <person name="Andreopoulos B."/>
            <person name="Baker S."/>
            <person name="Barry K."/>
            <person name="Bills G."/>
            <person name="Bluhm B."/>
            <person name="Cannon C."/>
            <person name="Castanera R."/>
            <person name="Culley D."/>
            <person name="Daum C."/>
            <person name="Ezra D."/>
            <person name="Gonzalez J."/>
            <person name="Henrissat B."/>
            <person name="Kuo A."/>
            <person name="Liang C."/>
            <person name="Lipzen A."/>
            <person name="Lutzoni F."/>
            <person name="Magnuson J."/>
            <person name="Mondo S."/>
            <person name="Nolan M."/>
            <person name="Ohm R."/>
            <person name="Pangilinan J."/>
            <person name="Park H.-J."/>
            <person name="Ramirez L."/>
            <person name="Alfaro M."/>
            <person name="Sun H."/>
            <person name="Tritt A."/>
            <person name="Yoshinaga Y."/>
            <person name="Zwiers L.-H."/>
            <person name="Turgeon B."/>
            <person name="Goodwin S."/>
            <person name="Spatafora J."/>
            <person name="Crous P."/>
            <person name="Grigoriev I."/>
        </authorList>
    </citation>
    <scope>NUCLEOTIDE SEQUENCE</scope>
    <source>
        <strain evidence="10">CBS 690.94</strain>
    </source>
</reference>
<dbReference type="Gene3D" id="3.40.390.10">
    <property type="entry name" value="Collagenase (Catalytic Domain)"/>
    <property type="match status" value="1"/>
</dbReference>
<evidence type="ECO:0000256" key="4">
    <source>
        <dbReference type="ARBA" id="ARBA00022729"/>
    </source>
</evidence>
<accession>A0A9P4PII2</accession>
<keyword evidence="5" id="KW-0378">Hydrolase</keyword>
<dbReference type="PANTHER" id="PTHR47466:SF1">
    <property type="entry name" value="METALLOPROTEASE MEP1 (AFU_ORTHOLOGUE AFUA_1G07730)-RELATED"/>
    <property type="match status" value="1"/>
</dbReference>
<evidence type="ECO:0000256" key="7">
    <source>
        <dbReference type="ARBA" id="ARBA00023049"/>
    </source>
</evidence>
<dbReference type="GO" id="GO:0008237">
    <property type="term" value="F:metallopeptidase activity"/>
    <property type="evidence" value="ECO:0007669"/>
    <property type="project" value="UniProtKB-KW"/>
</dbReference>
<keyword evidence="3" id="KW-0479">Metal-binding</keyword>
<gene>
    <name evidence="10" type="ORF">P171DRAFT_485407</name>
</gene>
<keyword evidence="2" id="KW-0645">Protease</keyword>
<evidence type="ECO:0000256" key="5">
    <source>
        <dbReference type="ARBA" id="ARBA00022801"/>
    </source>
</evidence>
<evidence type="ECO:0000256" key="1">
    <source>
        <dbReference type="ARBA" id="ARBA00008721"/>
    </source>
</evidence>
<name>A0A9P4PII2_9PLEO</name>
<evidence type="ECO:0000256" key="8">
    <source>
        <dbReference type="ARBA" id="ARBA00023157"/>
    </source>
</evidence>
<protein>
    <recommendedName>
        <fullName evidence="9">Peptidase M43 pregnancy-associated plasma-A domain-containing protein</fullName>
    </recommendedName>
</protein>
<dbReference type="Pfam" id="PF05572">
    <property type="entry name" value="Peptidase_M43"/>
    <property type="match status" value="1"/>
</dbReference>
<evidence type="ECO:0000256" key="6">
    <source>
        <dbReference type="ARBA" id="ARBA00022833"/>
    </source>
</evidence>
<dbReference type="AlphaFoldDB" id="A0A9P4PII2"/>
<dbReference type="OrthoDB" id="536211at2759"/>
<dbReference type="GO" id="GO:0006508">
    <property type="term" value="P:proteolysis"/>
    <property type="evidence" value="ECO:0007669"/>
    <property type="project" value="UniProtKB-KW"/>
</dbReference>
<proteinExistence type="inferred from homology"/>
<organism evidence="10 11">
    <name type="scientific">Karstenula rhodostoma CBS 690.94</name>
    <dbReference type="NCBI Taxonomy" id="1392251"/>
    <lineage>
        <taxon>Eukaryota</taxon>
        <taxon>Fungi</taxon>
        <taxon>Dikarya</taxon>
        <taxon>Ascomycota</taxon>
        <taxon>Pezizomycotina</taxon>
        <taxon>Dothideomycetes</taxon>
        <taxon>Pleosporomycetidae</taxon>
        <taxon>Pleosporales</taxon>
        <taxon>Massarineae</taxon>
        <taxon>Didymosphaeriaceae</taxon>
        <taxon>Karstenula</taxon>
    </lineage>
</organism>
<comment type="caution">
    <text evidence="10">The sequence shown here is derived from an EMBL/GenBank/DDBJ whole genome shotgun (WGS) entry which is preliminary data.</text>
</comment>
<evidence type="ECO:0000313" key="10">
    <source>
        <dbReference type="EMBL" id="KAF2443938.1"/>
    </source>
</evidence>
<feature type="domain" description="Peptidase M43 pregnancy-associated plasma-A" evidence="9">
    <location>
        <begin position="177"/>
        <end position="331"/>
    </location>
</feature>
<dbReference type="EMBL" id="MU001501">
    <property type="protein sequence ID" value="KAF2443938.1"/>
    <property type="molecule type" value="Genomic_DNA"/>
</dbReference>
<keyword evidence="7" id="KW-0482">Metalloprotease</keyword>
<dbReference type="GO" id="GO:0046872">
    <property type="term" value="F:metal ion binding"/>
    <property type="evidence" value="ECO:0007669"/>
    <property type="project" value="UniProtKB-KW"/>
</dbReference>
<dbReference type="Proteomes" id="UP000799764">
    <property type="component" value="Unassembled WGS sequence"/>
</dbReference>
<dbReference type="InterPro" id="IPR024079">
    <property type="entry name" value="MetalloPept_cat_dom_sf"/>
</dbReference>
<keyword evidence="6" id="KW-0862">Zinc</keyword>
<keyword evidence="11" id="KW-1185">Reference proteome</keyword>
<comment type="similarity">
    <text evidence="1">Belongs to the peptidase M43B family.</text>
</comment>
<dbReference type="SUPFAM" id="SSF55486">
    <property type="entry name" value="Metalloproteases ('zincins'), catalytic domain"/>
    <property type="match status" value="2"/>
</dbReference>
<keyword evidence="8" id="KW-1015">Disulfide bond</keyword>
<keyword evidence="4" id="KW-0732">Signal</keyword>
<dbReference type="InterPro" id="IPR008754">
    <property type="entry name" value="Peptidase_M43"/>
</dbReference>